<evidence type="ECO:0000313" key="3">
    <source>
        <dbReference type="Proteomes" id="UP000231791"/>
    </source>
</evidence>
<protein>
    <submittedName>
        <fullName evidence="2">Uncharacterized protein</fullName>
    </submittedName>
</protein>
<dbReference type="KEGG" id="slx:SLAV_33550"/>
<gene>
    <name evidence="2" type="ORF">SLAV_33550</name>
</gene>
<evidence type="ECO:0000256" key="1">
    <source>
        <dbReference type="SAM" id="MobiDB-lite"/>
    </source>
</evidence>
<accession>A0A2K8PP23</accession>
<organism evidence="2 3">
    <name type="scientific">Streptomyces lavendulae subsp. lavendulae</name>
    <dbReference type="NCBI Taxonomy" id="58340"/>
    <lineage>
        <taxon>Bacteria</taxon>
        <taxon>Bacillati</taxon>
        <taxon>Actinomycetota</taxon>
        <taxon>Actinomycetes</taxon>
        <taxon>Kitasatosporales</taxon>
        <taxon>Streptomycetaceae</taxon>
        <taxon>Streptomyces</taxon>
    </lineage>
</organism>
<feature type="compositionally biased region" description="Low complexity" evidence="1">
    <location>
        <begin position="9"/>
        <end position="21"/>
    </location>
</feature>
<sequence>MADAPQTPQADGAQTDGDAADVPQDESPADAAKRKFREALARNAANAQSQQSHQSRAKVQGSSSGAGGKNKKVRRKTG</sequence>
<keyword evidence="3" id="KW-1185">Reference proteome</keyword>
<dbReference type="GeneID" id="49387690"/>
<feature type="compositionally biased region" description="Low complexity" evidence="1">
    <location>
        <begin position="41"/>
        <end position="54"/>
    </location>
</feature>
<evidence type="ECO:0000313" key="2">
    <source>
        <dbReference type="EMBL" id="ATZ28481.1"/>
    </source>
</evidence>
<dbReference type="InterPro" id="IPR035172">
    <property type="entry name" value="DUF5302"/>
</dbReference>
<dbReference type="EMBL" id="CP024985">
    <property type="protein sequence ID" value="ATZ28481.1"/>
    <property type="molecule type" value="Genomic_DNA"/>
</dbReference>
<dbReference type="Proteomes" id="UP000231791">
    <property type="component" value="Chromosome"/>
</dbReference>
<feature type="compositionally biased region" description="Basic residues" evidence="1">
    <location>
        <begin position="69"/>
        <end position="78"/>
    </location>
</feature>
<dbReference type="RefSeq" id="WP_030234310.1">
    <property type="nucleotide sequence ID" value="NZ_CP024985.1"/>
</dbReference>
<feature type="region of interest" description="Disordered" evidence="1">
    <location>
        <begin position="1"/>
        <end position="78"/>
    </location>
</feature>
<feature type="compositionally biased region" description="Basic and acidic residues" evidence="1">
    <location>
        <begin position="31"/>
        <end position="40"/>
    </location>
</feature>
<dbReference type="AlphaFoldDB" id="A0A2K8PP23"/>
<reference evidence="2 3" key="1">
    <citation type="submission" date="2017-11" db="EMBL/GenBank/DDBJ databases">
        <title>Complete genome sequence of Streptomyces lavendulae subsp. lavendulae CCM 3239 (formerly 'Streptomyces aureofaciens CCM 3239'), the producer of the angucycline-type antibiotic auricin.</title>
        <authorList>
            <person name="Busche T."/>
            <person name="Novakova R."/>
            <person name="Al'Dilaimi A."/>
            <person name="Homerova D."/>
            <person name="Feckova L."/>
            <person name="Rezuchova B."/>
            <person name="Mingyar E."/>
            <person name="Csolleiova D."/>
            <person name="Bekeova C."/>
            <person name="Winkler A."/>
            <person name="Sevcikova B."/>
            <person name="Kalinowski J."/>
            <person name="Kormanec J."/>
            <person name="Ruckert C."/>
        </authorList>
    </citation>
    <scope>NUCLEOTIDE SEQUENCE [LARGE SCALE GENOMIC DNA]</scope>
    <source>
        <strain evidence="2 3">CCM 3239</strain>
    </source>
</reference>
<dbReference type="Pfam" id="PF17227">
    <property type="entry name" value="DUF5302"/>
    <property type="match status" value="1"/>
</dbReference>
<name>A0A2K8PP23_STRLA</name>
<proteinExistence type="predicted"/>